<dbReference type="EMBL" id="JF891399">
    <property type="protein sequence ID" value="AEE90210.1"/>
    <property type="molecule type" value="Genomic_DNA"/>
</dbReference>
<dbReference type="InterPro" id="IPR017970">
    <property type="entry name" value="Homeobox_CS"/>
</dbReference>
<keyword evidence="5 9" id="KW-0371">Homeobox</keyword>
<proteinExistence type="inferred from homology"/>
<dbReference type="SMART" id="SM00389">
    <property type="entry name" value="HOX"/>
    <property type="match status" value="1"/>
</dbReference>
<dbReference type="PROSITE" id="PS00027">
    <property type="entry name" value="HOMEOBOX_1"/>
    <property type="match status" value="1"/>
</dbReference>
<gene>
    <name evidence="12" type="primary">HoxD1a</name>
    <name evidence="13" type="ORF">ANANG_G00064340</name>
</gene>
<evidence type="ECO:0000256" key="1">
    <source>
        <dbReference type="ARBA" id="ARBA00004123"/>
    </source>
</evidence>
<keyword evidence="3" id="KW-0805">Transcription regulation</keyword>
<evidence type="ECO:0000259" key="11">
    <source>
        <dbReference type="PROSITE" id="PS50071"/>
    </source>
</evidence>
<keyword evidence="7 9" id="KW-0539">Nucleus</keyword>
<dbReference type="SUPFAM" id="SSF46689">
    <property type="entry name" value="Homeodomain-like"/>
    <property type="match status" value="1"/>
</dbReference>
<dbReference type="GO" id="GO:0000978">
    <property type="term" value="F:RNA polymerase II cis-regulatory region sequence-specific DNA binding"/>
    <property type="evidence" value="ECO:0007669"/>
    <property type="project" value="TreeGrafter"/>
</dbReference>
<dbReference type="Pfam" id="PF00046">
    <property type="entry name" value="Homeodomain"/>
    <property type="match status" value="1"/>
</dbReference>
<feature type="DNA-binding region" description="Homeobox" evidence="9">
    <location>
        <begin position="200"/>
        <end position="259"/>
    </location>
</feature>
<dbReference type="CDD" id="cd00086">
    <property type="entry name" value="homeodomain"/>
    <property type="match status" value="1"/>
</dbReference>
<dbReference type="GO" id="GO:0005634">
    <property type="term" value="C:nucleus"/>
    <property type="evidence" value="ECO:0007669"/>
    <property type="project" value="UniProtKB-SubCell"/>
</dbReference>
<reference evidence="13" key="2">
    <citation type="submission" date="2021-01" db="EMBL/GenBank/DDBJ databases">
        <title>A chromosome-scale assembly of European eel, Anguilla anguilla.</title>
        <authorList>
            <person name="Henkel C."/>
            <person name="Jong-Raadsen S.A."/>
            <person name="Dufour S."/>
            <person name="Weltzien F.-A."/>
            <person name="Palstra A.P."/>
            <person name="Pelster B."/>
            <person name="Spaink H.P."/>
            <person name="Van Den Thillart G.E."/>
            <person name="Jansen H."/>
            <person name="Zahm M."/>
            <person name="Klopp C."/>
            <person name="Cedric C."/>
            <person name="Louis A."/>
            <person name="Berthelot C."/>
            <person name="Parey E."/>
            <person name="Roest Crollius H."/>
            <person name="Montfort J."/>
            <person name="Robinson-Rechavi M."/>
            <person name="Bucao C."/>
            <person name="Bouchez O."/>
            <person name="Gislard M."/>
            <person name="Lluch J."/>
            <person name="Milhes M."/>
            <person name="Lampietro C."/>
            <person name="Lopez Roques C."/>
            <person name="Donnadieu C."/>
            <person name="Braasch I."/>
            <person name="Desvignes T."/>
            <person name="Postlethwait J."/>
            <person name="Bobe J."/>
            <person name="Guiguen Y."/>
            <person name="Dirks R."/>
        </authorList>
    </citation>
    <scope>NUCLEOTIDE SEQUENCE</scope>
    <source>
        <strain evidence="13">Tag_6206</strain>
        <tissue evidence="13">Liver</tissue>
    </source>
</reference>
<feature type="domain" description="Homeobox" evidence="11">
    <location>
        <begin position="198"/>
        <end position="258"/>
    </location>
</feature>
<dbReference type="InterPro" id="IPR046327">
    <property type="entry name" value="HXA1/B1/D1"/>
</dbReference>
<dbReference type="PRINTS" id="PR00024">
    <property type="entry name" value="HOMEOBOX"/>
</dbReference>
<dbReference type="InterPro" id="IPR020479">
    <property type="entry name" value="HD_metazoa"/>
</dbReference>
<sequence>MNADDYISGVDVLALSAKICHGEHRSVSLQYSRETPGGLPTDLLDHHSNTRSITSGAHHQYVIEASYNNVSGTDFSSLGQGVDYDLTYGCYYEVEDSGVHAQYMNFPCTGNRSFPPHQAKPCFDGVGEISYNKFISNVPRGQFSVGDQGLSSCQKTCPITNSMRDTQDTQGVASTFEWMKIKRNNPKIGKPIAYGLTNAIATARTSFTTKQLTELEKEFHFNKYLSKTRRVEIAHNLHLNETQVKIWFQNRRMKQKKREKEGLSVVCLPRLSNNQKLSSPEINSPFSSPPCSPHTC</sequence>
<accession>F6MYE2</accession>
<organism evidence="12">
    <name type="scientific">Anguilla anguilla</name>
    <name type="common">European freshwater eel</name>
    <name type="synonym">Muraena anguilla</name>
    <dbReference type="NCBI Taxonomy" id="7936"/>
    <lineage>
        <taxon>Eukaryota</taxon>
        <taxon>Metazoa</taxon>
        <taxon>Chordata</taxon>
        <taxon>Craniata</taxon>
        <taxon>Vertebrata</taxon>
        <taxon>Euteleostomi</taxon>
        <taxon>Actinopterygii</taxon>
        <taxon>Neopterygii</taxon>
        <taxon>Teleostei</taxon>
        <taxon>Anguilliformes</taxon>
        <taxon>Anguillidae</taxon>
        <taxon>Anguilla</taxon>
    </lineage>
</organism>
<evidence type="ECO:0000256" key="8">
    <source>
        <dbReference type="ARBA" id="ARBA00029448"/>
    </source>
</evidence>
<keyword evidence="2" id="KW-0217">Developmental protein</keyword>
<dbReference type="PROSITE" id="PS50071">
    <property type="entry name" value="HOMEOBOX_2"/>
    <property type="match status" value="1"/>
</dbReference>
<keyword evidence="4 9" id="KW-0238">DNA-binding</keyword>
<evidence type="ECO:0000313" key="12">
    <source>
        <dbReference type="EMBL" id="AEE90210.1"/>
    </source>
</evidence>
<evidence type="ECO:0000256" key="5">
    <source>
        <dbReference type="ARBA" id="ARBA00023155"/>
    </source>
</evidence>
<evidence type="ECO:0000313" key="13">
    <source>
        <dbReference type="EMBL" id="KAG5852608.1"/>
    </source>
</evidence>
<dbReference type="FunFam" id="1.10.10.60:FF:000113">
    <property type="entry name" value="homeobox protein Hox-B1"/>
    <property type="match status" value="1"/>
</dbReference>
<protein>
    <submittedName>
        <fullName evidence="12">Homeobox D1a</fullName>
    </submittedName>
</protein>
<reference evidence="12" key="1">
    <citation type="journal article" date="2012" name="PLoS ONE">
        <title>Primitive Duplicate Hox Clusters in the European Eel's Genome.</title>
        <authorList>
            <person name="Henkel C.V."/>
            <person name="Burgerhout E."/>
            <person name="de Wijze D.L."/>
            <person name="Dirks R.P."/>
            <person name="Minegishi Y."/>
            <person name="Jansen H.J."/>
            <person name="Spaink H.P."/>
            <person name="Dufour S."/>
            <person name="Weltzien F.A."/>
            <person name="Tsukamoto K."/>
            <person name="van den Thillart G.E."/>
        </authorList>
    </citation>
    <scope>NUCLEOTIDE SEQUENCE</scope>
</reference>
<evidence type="ECO:0000256" key="6">
    <source>
        <dbReference type="ARBA" id="ARBA00023163"/>
    </source>
</evidence>
<evidence type="ECO:0000256" key="9">
    <source>
        <dbReference type="PROSITE-ProRule" id="PRU00108"/>
    </source>
</evidence>
<comment type="subcellular location">
    <subcellularLocation>
        <location evidence="1 9 10">Nucleus</location>
    </subcellularLocation>
</comment>
<dbReference type="InterPro" id="IPR001356">
    <property type="entry name" value="HD"/>
</dbReference>
<evidence type="ECO:0000256" key="10">
    <source>
        <dbReference type="RuleBase" id="RU000682"/>
    </source>
</evidence>
<evidence type="ECO:0000256" key="3">
    <source>
        <dbReference type="ARBA" id="ARBA00023015"/>
    </source>
</evidence>
<evidence type="ECO:0000256" key="2">
    <source>
        <dbReference type="ARBA" id="ARBA00022473"/>
    </source>
</evidence>
<dbReference type="GO" id="GO:0000981">
    <property type="term" value="F:DNA-binding transcription factor activity, RNA polymerase II-specific"/>
    <property type="evidence" value="ECO:0007669"/>
    <property type="project" value="InterPro"/>
</dbReference>
<comment type="similarity">
    <text evidence="8">Belongs to the Antp homeobox family. Labial subfamily.</text>
</comment>
<keyword evidence="6" id="KW-0804">Transcription</keyword>
<dbReference type="Proteomes" id="UP001044222">
    <property type="component" value="Unassembled WGS sequence"/>
</dbReference>
<dbReference type="PANTHER" id="PTHR45946">
    <property type="entry name" value="HOMEOBOX PROTEIN ROUGH-RELATED"/>
    <property type="match status" value="1"/>
</dbReference>
<evidence type="ECO:0000313" key="14">
    <source>
        <dbReference type="Proteomes" id="UP001044222"/>
    </source>
</evidence>
<dbReference type="EMBL" id="JAFIRN010000003">
    <property type="protein sequence ID" value="KAG5852608.1"/>
    <property type="molecule type" value="Genomic_DNA"/>
</dbReference>
<name>F6MYE2_ANGAN</name>
<dbReference type="InterPro" id="IPR009057">
    <property type="entry name" value="Homeodomain-like_sf"/>
</dbReference>
<evidence type="ECO:0000256" key="7">
    <source>
        <dbReference type="ARBA" id="ARBA00023242"/>
    </source>
</evidence>
<keyword evidence="14" id="KW-1185">Reference proteome</keyword>
<dbReference type="Gene3D" id="1.10.10.60">
    <property type="entry name" value="Homeodomain-like"/>
    <property type="match status" value="1"/>
</dbReference>
<dbReference type="PANTHER" id="PTHR45946:SF3">
    <property type="entry name" value="HOMEOBOX PROTEIN HOX-A1"/>
    <property type="match status" value="1"/>
</dbReference>
<dbReference type="AlphaFoldDB" id="F6MYE2"/>
<evidence type="ECO:0000256" key="4">
    <source>
        <dbReference type="ARBA" id="ARBA00023125"/>
    </source>
</evidence>